<name>E9G8J4_DAPPU</name>
<reference evidence="3 4" key="1">
    <citation type="journal article" date="2011" name="Science">
        <title>The ecoresponsive genome of Daphnia pulex.</title>
        <authorList>
            <person name="Colbourne J.K."/>
            <person name="Pfrender M.E."/>
            <person name="Gilbert D."/>
            <person name="Thomas W.K."/>
            <person name="Tucker A."/>
            <person name="Oakley T.H."/>
            <person name="Tokishita S."/>
            <person name="Aerts A."/>
            <person name="Arnold G.J."/>
            <person name="Basu M.K."/>
            <person name="Bauer D.J."/>
            <person name="Caceres C.E."/>
            <person name="Carmel L."/>
            <person name="Casola C."/>
            <person name="Choi J.H."/>
            <person name="Detter J.C."/>
            <person name="Dong Q."/>
            <person name="Dusheyko S."/>
            <person name="Eads B.D."/>
            <person name="Frohlich T."/>
            <person name="Geiler-Samerotte K.A."/>
            <person name="Gerlach D."/>
            <person name="Hatcher P."/>
            <person name="Jogdeo S."/>
            <person name="Krijgsveld J."/>
            <person name="Kriventseva E.V."/>
            <person name="Kultz D."/>
            <person name="Laforsch C."/>
            <person name="Lindquist E."/>
            <person name="Lopez J."/>
            <person name="Manak J.R."/>
            <person name="Muller J."/>
            <person name="Pangilinan J."/>
            <person name="Patwardhan R.P."/>
            <person name="Pitluck S."/>
            <person name="Pritham E.J."/>
            <person name="Rechtsteiner A."/>
            <person name="Rho M."/>
            <person name="Rogozin I.B."/>
            <person name="Sakarya O."/>
            <person name="Salamov A."/>
            <person name="Schaack S."/>
            <person name="Shapiro H."/>
            <person name="Shiga Y."/>
            <person name="Skalitzky C."/>
            <person name="Smith Z."/>
            <person name="Souvorov A."/>
            <person name="Sung W."/>
            <person name="Tang Z."/>
            <person name="Tsuchiya D."/>
            <person name="Tu H."/>
            <person name="Vos H."/>
            <person name="Wang M."/>
            <person name="Wolf Y.I."/>
            <person name="Yamagata H."/>
            <person name="Yamada T."/>
            <person name="Ye Y."/>
            <person name="Shaw J.R."/>
            <person name="Andrews J."/>
            <person name="Crease T.J."/>
            <person name="Tang H."/>
            <person name="Lucas S.M."/>
            <person name="Robertson H.M."/>
            <person name="Bork P."/>
            <person name="Koonin E.V."/>
            <person name="Zdobnov E.M."/>
            <person name="Grigoriev I.V."/>
            <person name="Lynch M."/>
            <person name="Boore J.L."/>
        </authorList>
    </citation>
    <scope>NUCLEOTIDE SEQUENCE [LARGE SCALE GENOMIC DNA]</scope>
</reference>
<evidence type="ECO:0000313" key="4">
    <source>
        <dbReference type="Proteomes" id="UP000000305"/>
    </source>
</evidence>
<dbReference type="Gene3D" id="3.30.710.10">
    <property type="entry name" value="Potassium Channel Kv1.1, Chain A"/>
    <property type="match status" value="1"/>
</dbReference>
<feature type="domain" description="BTB" evidence="2">
    <location>
        <begin position="1"/>
        <end position="35"/>
    </location>
</feature>
<dbReference type="Pfam" id="PF00651">
    <property type="entry name" value="BTB"/>
    <property type="match status" value="1"/>
</dbReference>
<dbReference type="GO" id="GO:0042542">
    <property type="term" value="P:response to hydrogen peroxide"/>
    <property type="evidence" value="ECO:0007669"/>
    <property type="project" value="UniProtKB-ARBA"/>
</dbReference>
<dbReference type="AlphaFoldDB" id="E9G8J4"/>
<dbReference type="GO" id="GO:0031625">
    <property type="term" value="F:ubiquitin protein ligase binding"/>
    <property type="evidence" value="ECO:0000318"/>
    <property type="project" value="GO_Central"/>
</dbReference>
<dbReference type="GO" id="GO:0046872">
    <property type="term" value="F:metal ion binding"/>
    <property type="evidence" value="ECO:0007669"/>
    <property type="project" value="UniProtKB-KW"/>
</dbReference>
<dbReference type="GO" id="GO:0005737">
    <property type="term" value="C:cytoplasm"/>
    <property type="evidence" value="ECO:0000318"/>
    <property type="project" value="GO_Central"/>
</dbReference>
<sequence length="144" mass="16726">MFQSDFLENKTRKVTIVDVEIAVFKQLLIFLYTGNAPRLAEESITRLLFELADKYGAGTLKDECVDVLLTQFNIENVIDMLVWAHFHSIEKLSEKAMKFLVKNFRKLCVQPEWMELMKNHPDLCLRANQQMAVLLPDTESEDSE</sequence>
<dbReference type="EMBL" id="GL732535">
    <property type="protein sequence ID" value="EFX83984.1"/>
    <property type="molecule type" value="Genomic_DNA"/>
</dbReference>
<dbReference type="FunFam" id="1.25.40.420:FF:000012">
    <property type="entry name" value="BTB/POZ and TAZ domain-containing protein 2"/>
    <property type="match status" value="1"/>
</dbReference>
<accession>E9G8J4</accession>
<dbReference type="eggNOG" id="KOG1987">
    <property type="taxonomic scope" value="Eukaryota"/>
</dbReference>
<dbReference type="GO" id="GO:0005634">
    <property type="term" value="C:nucleus"/>
    <property type="evidence" value="ECO:0000318"/>
    <property type="project" value="GO_Central"/>
</dbReference>
<dbReference type="InParanoid" id="E9G8J4"/>
<dbReference type="Proteomes" id="UP000000305">
    <property type="component" value="Unassembled WGS sequence"/>
</dbReference>
<dbReference type="GO" id="GO:0009751">
    <property type="term" value="P:response to salicylic acid"/>
    <property type="evidence" value="ECO:0007669"/>
    <property type="project" value="UniProtKB-ARBA"/>
</dbReference>
<dbReference type="InterPro" id="IPR011705">
    <property type="entry name" value="BACK"/>
</dbReference>
<dbReference type="InterPro" id="IPR000210">
    <property type="entry name" value="BTB/POZ_dom"/>
</dbReference>
<keyword evidence="4" id="KW-1185">Reference proteome</keyword>
<dbReference type="GO" id="GO:0030162">
    <property type="term" value="P:regulation of proteolysis"/>
    <property type="evidence" value="ECO:0000318"/>
    <property type="project" value="GO_Central"/>
</dbReference>
<dbReference type="GO" id="GO:0005516">
    <property type="term" value="F:calmodulin binding"/>
    <property type="evidence" value="ECO:0007669"/>
    <property type="project" value="UniProtKB-ARBA"/>
</dbReference>
<dbReference type="PhylomeDB" id="E9G8J4"/>
<dbReference type="HOGENOM" id="CLU_004253_9_3_1"/>
<dbReference type="SUPFAM" id="SSF54695">
    <property type="entry name" value="POZ domain"/>
    <property type="match status" value="1"/>
</dbReference>
<keyword evidence="1" id="KW-0479">Metal-binding</keyword>
<dbReference type="CDD" id="cd14733">
    <property type="entry name" value="BACK"/>
    <property type="match status" value="1"/>
</dbReference>
<dbReference type="Gene3D" id="1.25.40.420">
    <property type="match status" value="1"/>
</dbReference>
<proteinExistence type="predicted"/>
<evidence type="ECO:0000259" key="2">
    <source>
        <dbReference type="PROSITE" id="PS50097"/>
    </source>
</evidence>
<dbReference type="KEGG" id="dpx:DAPPUDRAFT_47537"/>
<dbReference type="GO" id="GO:0043161">
    <property type="term" value="P:proteasome-mediated ubiquitin-dependent protein catabolic process"/>
    <property type="evidence" value="ECO:0000318"/>
    <property type="project" value="GO_Central"/>
</dbReference>
<dbReference type="PROSITE" id="PS50097">
    <property type="entry name" value="BTB"/>
    <property type="match status" value="1"/>
</dbReference>
<evidence type="ECO:0000256" key="1">
    <source>
        <dbReference type="ARBA" id="ARBA00022723"/>
    </source>
</evidence>
<dbReference type="OrthoDB" id="6362905at2759"/>
<gene>
    <name evidence="3" type="ORF">DAPPUDRAFT_47537</name>
</gene>
<dbReference type="Pfam" id="PF07707">
    <property type="entry name" value="BACK"/>
    <property type="match status" value="1"/>
</dbReference>
<protein>
    <recommendedName>
        <fullName evidence="2">BTB domain-containing protein</fullName>
    </recommendedName>
</protein>
<evidence type="ECO:0000313" key="3">
    <source>
        <dbReference type="EMBL" id="EFX83984.1"/>
    </source>
</evidence>
<dbReference type="InterPro" id="IPR011333">
    <property type="entry name" value="SKP1/BTB/POZ_sf"/>
</dbReference>
<organism evidence="3 4">
    <name type="scientific">Daphnia pulex</name>
    <name type="common">Water flea</name>
    <dbReference type="NCBI Taxonomy" id="6669"/>
    <lineage>
        <taxon>Eukaryota</taxon>
        <taxon>Metazoa</taxon>
        <taxon>Ecdysozoa</taxon>
        <taxon>Arthropoda</taxon>
        <taxon>Crustacea</taxon>
        <taxon>Branchiopoda</taxon>
        <taxon>Diplostraca</taxon>
        <taxon>Cladocera</taxon>
        <taxon>Anomopoda</taxon>
        <taxon>Daphniidae</taxon>
        <taxon>Daphnia</taxon>
    </lineage>
</organism>
<dbReference type="PANTHER" id="PTHR24413">
    <property type="entry name" value="SPECKLE-TYPE POZ PROTEIN"/>
    <property type="match status" value="1"/>
</dbReference>
<dbReference type="FunFam" id="3.30.710.10:FF:000248">
    <property type="entry name" value="Uncharacterized protein"/>
    <property type="match status" value="1"/>
</dbReference>